<keyword evidence="3" id="KW-1185">Reference proteome</keyword>
<dbReference type="STRING" id="1941349.STSP1_00332"/>
<organism evidence="2 3">
    <name type="scientific">Sedimentisphaera salicampi</name>
    <dbReference type="NCBI Taxonomy" id="1941349"/>
    <lineage>
        <taxon>Bacteria</taxon>
        <taxon>Pseudomonadati</taxon>
        <taxon>Planctomycetota</taxon>
        <taxon>Phycisphaerae</taxon>
        <taxon>Sedimentisphaerales</taxon>
        <taxon>Sedimentisphaeraceae</taxon>
        <taxon>Sedimentisphaera</taxon>
    </lineage>
</organism>
<proteinExistence type="predicted"/>
<dbReference type="AlphaFoldDB" id="A0A1W6LJP5"/>
<gene>
    <name evidence="2" type="ORF">STSP1_00332</name>
</gene>
<accession>A0A1W6LJP5</accession>
<dbReference type="InterPro" id="IPR008928">
    <property type="entry name" value="6-hairpin_glycosidase_sf"/>
</dbReference>
<dbReference type="KEGG" id="pbp:STSP1_00332"/>
<evidence type="ECO:0000259" key="1">
    <source>
        <dbReference type="Pfam" id="PF06202"/>
    </source>
</evidence>
<dbReference type="SUPFAM" id="SSF48208">
    <property type="entry name" value="Six-hairpin glycosidases"/>
    <property type="match status" value="1"/>
</dbReference>
<dbReference type="GO" id="GO:0005975">
    <property type="term" value="P:carbohydrate metabolic process"/>
    <property type="evidence" value="ECO:0007669"/>
    <property type="project" value="InterPro"/>
</dbReference>
<evidence type="ECO:0000313" key="3">
    <source>
        <dbReference type="Proteomes" id="UP000193334"/>
    </source>
</evidence>
<dbReference type="Gene3D" id="2.60.40.10">
    <property type="entry name" value="Immunoglobulins"/>
    <property type="match status" value="1"/>
</dbReference>
<dbReference type="Gene3D" id="1.50.10.10">
    <property type="match status" value="1"/>
</dbReference>
<feature type="domain" description="Glycogen debranching enzyme C-terminal" evidence="1">
    <location>
        <begin position="151"/>
        <end position="314"/>
    </location>
</feature>
<dbReference type="InterPro" id="IPR012341">
    <property type="entry name" value="6hp_glycosidase-like_sf"/>
</dbReference>
<dbReference type="Pfam" id="PF06202">
    <property type="entry name" value="GDE_C"/>
    <property type="match status" value="1"/>
</dbReference>
<name>A0A1W6LJP5_9BACT</name>
<dbReference type="RefSeq" id="WP_085754683.1">
    <property type="nucleotide sequence ID" value="NZ_CP021023.1"/>
</dbReference>
<dbReference type="InterPro" id="IPR013783">
    <property type="entry name" value="Ig-like_fold"/>
</dbReference>
<dbReference type="EMBL" id="CP021023">
    <property type="protein sequence ID" value="ARN55963.1"/>
    <property type="molecule type" value="Genomic_DNA"/>
</dbReference>
<dbReference type="InterPro" id="IPR032790">
    <property type="entry name" value="GDE_C"/>
</dbReference>
<protein>
    <submittedName>
        <fullName evidence="2">Amylo-alpha-1,6-glucosidase</fullName>
    </submittedName>
</protein>
<sequence>MNKIVVIILAASFCRAGYYTANSYSDARGKVAAEVTETNGQREFNLSTSLSLRDGKNSKLNFTEKAWPKLHSGSKLFDALLAMAYYEAELNSVSSISDNSFNYSSKLQKPYFQTGEKWKYVWTRDLAYSIELSLAGFDRQRCINSLLFKTSRFKQGVKGGFKPQIIQDTGSGGSWPVSTDRVVWALAAEELANNLNGILREDFLDECWPIIKATVEQDRKIIYDESSGLYAGEQSFLDWREQTYPYRTRDNVTLIAQSKSLSTNVLHYNVLKFAAKLAERNDSPLQKKYSDWSESLRKRINEKFYLKDKEHYSSLIIEGDMTFKTCRRDLLGESLAVLCGVADEKIAEKIVENYPTGKFGPPVVWPQDKRVAIYHNHGIWPFVTAYRLKAAKIAQNSKAVNQAVHSLVSQAALNLSNMENYDFASGLAYAESNGIKGPVINSRRQLWSVAGYIGMVQDVIFGFEPGFRSLKINPCVTGWIHSNLFRASNKVQLKGLEYHGRVINITLHLPDKPSSGSWYSVDEIKLNSQKLNSSRVLESQLAKINNFDIKLLPEQSLKDKINNIKNLSGSVIFAPQTPKKVAVESKFGLVNLKWQGPQNPNIYYKVYRNGELAADRIRGNSWLDDHSSGFRYTPYYYSVCSVYDDSGNTSHISRILPAGDYSVNVEASEMKNTGGNLVNGHHFENWGKPEHKIECEFTAEYSGTHRICAEYSNGSFQIYSGITCAVKNIKVVEKDSDSEKADEYLIMPHTEDYDSHKSGWDVYRDSTFVYAELEKGKTYKVLISEDDYSRNMSYFEHYSPYKYSGGGDEPYNYTNISQLKVLPCGE</sequence>
<evidence type="ECO:0000313" key="2">
    <source>
        <dbReference type="EMBL" id="ARN55963.1"/>
    </source>
</evidence>
<dbReference type="Proteomes" id="UP000193334">
    <property type="component" value="Chromosome"/>
</dbReference>
<reference evidence="3" key="1">
    <citation type="submission" date="2017-04" db="EMBL/GenBank/DDBJ databases">
        <title>Comparative genomics and description of representatives of a novel lineage of planctomycetes thriving in anoxic sediments.</title>
        <authorList>
            <person name="Spring S."/>
            <person name="Bunk B."/>
            <person name="Sproer C."/>
        </authorList>
    </citation>
    <scope>NUCLEOTIDE SEQUENCE [LARGE SCALE GENOMIC DNA]</scope>
    <source>
        <strain evidence="3">ST-PulAB-D4</strain>
    </source>
</reference>